<gene>
    <name evidence="1" type="ORF">CKAN_02431100</name>
</gene>
<accession>A0A3S3PPA4</accession>
<sequence length="59" mass="6472">MPSTKKITLKSSDGKWWSFGFSNAGVLVSPMPKLVGPQLYSYCNCRNHVALHDEGCSPT</sequence>
<dbReference type="EMBL" id="QPKB01000011">
    <property type="protein sequence ID" value="RWR94991.1"/>
    <property type="molecule type" value="Genomic_DNA"/>
</dbReference>
<comment type="caution">
    <text evidence="1">The sequence shown here is derived from an EMBL/GenBank/DDBJ whole genome shotgun (WGS) entry which is preliminary data.</text>
</comment>
<protein>
    <submittedName>
        <fullName evidence="1">Protein yippee-like protein isoform X1</fullName>
    </submittedName>
</protein>
<keyword evidence="2" id="KW-1185">Reference proteome</keyword>
<name>A0A3S3PPA4_9MAGN</name>
<dbReference type="AlphaFoldDB" id="A0A3S3PPA4"/>
<evidence type="ECO:0000313" key="1">
    <source>
        <dbReference type="EMBL" id="RWR94991.1"/>
    </source>
</evidence>
<reference evidence="1 2" key="1">
    <citation type="journal article" date="2019" name="Nat. Plants">
        <title>Stout camphor tree genome fills gaps in understanding of flowering plant genome evolution.</title>
        <authorList>
            <person name="Chaw S.M."/>
            <person name="Liu Y.C."/>
            <person name="Wu Y.W."/>
            <person name="Wang H.Y."/>
            <person name="Lin C.I."/>
            <person name="Wu C.S."/>
            <person name="Ke H.M."/>
            <person name="Chang L.Y."/>
            <person name="Hsu C.Y."/>
            <person name="Yang H.T."/>
            <person name="Sudianto E."/>
            <person name="Hsu M.H."/>
            <person name="Wu K.P."/>
            <person name="Wang L.N."/>
            <person name="Leebens-Mack J.H."/>
            <person name="Tsai I.J."/>
        </authorList>
    </citation>
    <scope>NUCLEOTIDE SEQUENCE [LARGE SCALE GENOMIC DNA]</scope>
    <source>
        <strain evidence="2">cv. Chaw 1501</strain>
        <tissue evidence="1">Young leaves</tissue>
    </source>
</reference>
<proteinExistence type="predicted"/>
<evidence type="ECO:0000313" key="2">
    <source>
        <dbReference type="Proteomes" id="UP000283530"/>
    </source>
</evidence>
<dbReference type="Proteomes" id="UP000283530">
    <property type="component" value="Unassembled WGS sequence"/>
</dbReference>
<organism evidence="1 2">
    <name type="scientific">Cinnamomum micranthum f. kanehirae</name>
    <dbReference type="NCBI Taxonomy" id="337451"/>
    <lineage>
        <taxon>Eukaryota</taxon>
        <taxon>Viridiplantae</taxon>
        <taxon>Streptophyta</taxon>
        <taxon>Embryophyta</taxon>
        <taxon>Tracheophyta</taxon>
        <taxon>Spermatophyta</taxon>
        <taxon>Magnoliopsida</taxon>
        <taxon>Magnoliidae</taxon>
        <taxon>Laurales</taxon>
        <taxon>Lauraceae</taxon>
        <taxon>Cinnamomum</taxon>
    </lineage>
</organism>
<dbReference type="OrthoDB" id="10467312at2759"/>